<protein>
    <submittedName>
        <fullName evidence="1">Uncharacterized protein</fullName>
    </submittedName>
</protein>
<organism evidence="1 2">
    <name type="scientific">Helianthus annuus</name>
    <name type="common">Common sunflower</name>
    <dbReference type="NCBI Taxonomy" id="4232"/>
    <lineage>
        <taxon>Eukaryota</taxon>
        <taxon>Viridiplantae</taxon>
        <taxon>Streptophyta</taxon>
        <taxon>Embryophyta</taxon>
        <taxon>Tracheophyta</taxon>
        <taxon>Spermatophyta</taxon>
        <taxon>Magnoliopsida</taxon>
        <taxon>eudicotyledons</taxon>
        <taxon>Gunneridae</taxon>
        <taxon>Pentapetalae</taxon>
        <taxon>asterids</taxon>
        <taxon>campanulids</taxon>
        <taxon>Asterales</taxon>
        <taxon>Asteraceae</taxon>
        <taxon>Asteroideae</taxon>
        <taxon>Heliantheae alliance</taxon>
        <taxon>Heliantheae</taxon>
        <taxon>Helianthus</taxon>
    </lineage>
</organism>
<name>A0A9K3JX89_HELAN</name>
<dbReference type="Proteomes" id="UP000215914">
    <property type="component" value="Unassembled WGS sequence"/>
</dbReference>
<dbReference type="AlphaFoldDB" id="A0A9K3JX89"/>
<evidence type="ECO:0000313" key="1">
    <source>
        <dbReference type="EMBL" id="KAF5822207.1"/>
    </source>
</evidence>
<dbReference type="Pfam" id="PF14223">
    <property type="entry name" value="Retrotran_gag_2"/>
    <property type="match status" value="1"/>
</dbReference>
<dbReference type="Gramene" id="mRNA:HanXRQr2_Chr01g0023801">
    <property type="protein sequence ID" value="CDS:HanXRQr2_Chr01g0023801.1"/>
    <property type="gene ID" value="HanXRQr2_Chr01g0023801"/>
</dbReference>
<dbReference type="PANTHER" id="PTHR35317:SF31">
    <property type="entry name" value="DUF4219 DOMAIN-CONTAINING PROTEIN"/>
    <property type="match status" value="1"/>
</dbReference>
<accession>A0A9K3JX89</accession>
<reference evidence="1" key="2">
    <citation type="submission" date="2020-06" db="EMBL/GenBank/DDBJ databases">
        <title>Helianthus annuus Genome sequencing and assembly Release 2.</title>
        <authorList>
            <person name="Gouzy J."/>
            <person name="Langlade N."/>
            <person name="Munos S."/>
        </authorList>
    </citation>
    <scope>NUCLEOTIDE SEQUENCE</scope>
    <source>
        <tissue evidence="1">Leaves</tissue>
    </source>
</reference>
<dbReference type="EMBL" id="MNCJ02000316">
    <property type="protein sequence ID" value="KAF5822207.1"/>
    <property type="molecule type" value="Genomic_DNA"/>
</dbReference>
<keyword evidence="2" id="KW-1185">Reference proteome</keyword>
<evidence type="ECO:0000313" key="2">
    <source>
        <dbReference type="Proteomes" id="UP000215914"/>
    </source>
</evidence>
<proteinExistence type="predicted"/>
<gene>
    <name evidence="1" type="ORF">HanXRQr2_Chr01g0023801</name>
</gene>
<dbReference type="PANTHER" id="PTHR35317">
    <property type="entry name" value="OS04G0629600 PROTEIN"/>
    <property type="match status" value="1"/>
</dbReference>
<comment type="caution">
    <text evidence="1">The sequence shown here is derived from an EMBL/GenBank/DDBJ whole genome shotgun (WGS) entry which is preliminary data.</text>
</comment>
<sequence>MDSEFYNAFATAPSTPVTVAQSVTMENETGTLQKPSKLMGIEEYHSWKERFENWVQANHLRSWESIETKYARPLSDLGVAKIISEFSYKERDSYKAEKMMVSLLQQAVKEDIFILLQHDGSAYSVWDALRKKFEGSAEMIKSKKSLLKKEFELFTSVPGETTKTLIERYCHLVRSMSRLEITKTPEEWVEKLADALPQKEWGTYLMILKNSGKYSRLSIAQFIEKLEGQDLEQQKIARMNNSSGQQDIKMYYKGNVQSVEASPKIQTAFSVENSSGSVNQSSVNTSSFSSYPSVNPNVQSSNSSNGHVLNCNIALHLQNGQNFSEEVAKGHMALLVTVLESYEGLVARRIRNPMLTKEDYDQIDAEELELMDIKWFLASVLRRAEKFKQITGRDDFRDANISTLGFDKSKVTCFRCREKRTFQERMYQSRSRWSSEPVRQQCLL</sequence>
<reference evidence="1" key="1">
    <citation type="journal article" date="2017" name="Nature">
        <title>The sunflower genome provides insights into oil metabolism, flowering and Asterid evolution.</title>
        <authorList>
            <person name="Badouin H."/>
            <person name="Gouzy J."/>
            <person name="Grassa C.J."/>
            <person name="Murat F."/>
            <person name="Staton S.E."/>
            <person name="Cottret L."/>
            <person name="Lelandais-Briere C."/>
            <person name="Owens G.L."/>
            <person name="Carrere S."/>
            <person name="Mayjonade B."/>
            <person name="Legrand L."/>
            <person name="Gill N."/>
            <person name="Kane N.C."/>
            <person name="Bowers J.E."/>
            <person name="Hubner S."/>
            <person name="Bellec A."/>
            <person name="Berard A."/>
            <person name="Berges H."/>
            <person name="Blanchet N."/>
            <person name="Boniface M.C."/>
            <person name="Brunel D."/>
            <person name="Catrice O."/>
            <person name="Chaidir N."/>
            <person name="Claudel C."/>
            <person name="Donnadieu C."/>
            <person name="Faraut T."/>
            <person name="Fievet G."/>
            <person name="Helmstetter N."/>
            <person name="King M."/>
            <person name="Knapp S.J."/>
            <person name="Lai Z."/>
            <person name="Le Paslier M.C."/>
            <person name="Lippi Y."/>
            <person name="Lorenzon L."/>
            <person name="Mandel J.R."/>
            <person name="Marage G."/>
            <person name="Marchand G."/>
            <person name="Marquand E."/>
            <person name="Bret-Mestries E."/>
            <person name="Morien E."/>
            <person name="Nambeesan S."/>
            <person name="Nguyen T."/>
            <person name="Pegot-Espagnet P."/>
            <person name="Pouilly N."/>
            <person name="Raftis F."/>
            <person name="Sallet E."/>
            <person name="Schiex T."/>
            <person name="Thomas J."/>
            <person name="Vandecasteele C."/>
            <person name="Vares D."/>
            <person name="Vear F."/>
            <person name="Vautrin S."/>
            <person name="Crespi M."/>
            <person name="Mangin B."/>
            <person name="Burke J.M."/>
            <person name="Salse J."/>
            <person name="Munos S."/>
            <person name="Vincourt P."/>
            <person name="Rieseberg L.H."/>
            <person name="Langlade N.B."/>
        </authorList>
    </citation>
    <scope>NUCLEOTIDE SEQUENCE</scope>
    <source>
        <tissue evidence="1">Leaves</tissue>
    </source>
</reference>